<dbReference type="InterPro" id="IPR027417">
    <property type="entry name" value="P-loop_NTPase"/>
</dbReference>
<dbReference type="Pfam" id="PF13469">
    <property type="entry name" value="Sulfotransfer_3"/>
    <property type="match status" value="1"/>
</dbReference>
<dbReference type="SUPFAM" id="SSF52540">
    <property type="entry name" value="P-loop containing nucleoside triphosphate hydrolases"/>
    <property type="match status" value="1"/>
</dbReference>
<evidence type="ECO:0000313" key="3">
    <source>
        <dbReference type="Proteomes" id="UP001165079"/>
    </source>
</evidence>
<reference evidence="2" key="1">
    <citation type="submission" date="2023-03" db="EMBL/GenBank/DDBJ databases">
        <title>Actinorhabdospora filicis NBRC 111898.</title>
        <authorList>
            <person name="Ichikawa N."/>
            <person name="Sato H."/>
            <person name="Tonouchi N."/>
        </authorList>
    </citation>
    <scope>NUCLEOTIDE SEQUENCE</scope>
    <source>
        <strain evidence="2">NBRC 111898</strain>
    </source>
</reference>
<dbReference type="InterPro" id="IPR051135">
    <property type="entry name" value="Gal/GlcNAc/GalNAc_ST"/>
</dbReference>
<sequence length="333" mass="37314">MLFIGGLGRSGTTLLERLLGQLPGTLPLGEVAHLWERDIRDDERCACGSRFSMCEFWHRVGQRAFGGWDNVDLARVEALRATVDRTRHIPTLAGKKLAPVQYRLVTEYADFYRRVYAAASADAGGNRLIIDSSKHASLAYCLRWSPNVDLRVVHVVRDSRGVAYSWTKQVRRPETGGAAEMTRYSPARSAMLWNAQNAAFSMLRRRGVPVRRVRYEKLLADPRTVVERLAEFALVPLEPGDLRYIGSDYADLGPNHSAAGNPMRFSVGRIPLRRDEEWRDELPSAQRRLVRTLTAPLLNRYGYISRPVELPAPAPPSTVETVTAAPAHAGREL</sequence>
<accession>A0A9W6W5Z8</accession>
<name>A0A9W6W5Z8_9ACTN</name>
<dbReference type="EMBL" id="BSTX01000004">
    <property type="protein sequence ID" value="GLZ80962.1"/>
    <property type="molecule type" value="Genomic_DNA"/>
</dbReference>
<dbReference type="PANTHER" id="PTHR10704">
    <property type="entry name" value="CARBOHYDRATE SULFOTRANSFERASE"/>
    <property type="match status" value="1"/>
</dbReference>
<dbReference type="Gene3D" id="3.40.50.300">
    <property type="entry name" value="P-loop containing nucleotide triphosphate hydrolases"/>
    <property type="match status" value="1"/>
</dbReference>
<evidence type="ECO:0000313" key="2">
    <source>
        <dbReference type="EMBL" id="GLZ80962.1"/>
    </source>
</evidence>
<keyword evidence="3" id="KW-1185">Reference proteome</keyword>
<dbReference type="Proteomes" id="UP001165079">
    <property type="component" value="Unassembled WGS sequence"/>
</dbReference>
<evidence type="ECO:0000256" key="1">
    <source>
        <dbReference type="SAM" id="MobiDB-lite"/>
    </source>
</evidence>
<organism evidence="2 3">
    <name type="scientific">Actinorhabdospora filicis</name>
    <dbReference type="NCBI Taxonomy" id="1785913"/>
    <lineage>
        <taxon>Bacteria</taxon>
        <taxon>Bacillati</taxon>
        <taxon>Actinomycetota</taxon>
        <taxon>Actinomycetes</taxon>
        <taxon>Micromonosporales</taxon>
        <taxon>Micromonosporaceae</taxon>
        <taxon>Actinorhabdospora</taxon>
    </lineage>
</organism>
<dbReference type="GO" id="GO:0006790">
    <property type="term" value="P:sulfur compound metabolic process"/>
    <property type="evidence" value="ECO:0007669"/>
    <property type="project" value="TreeGrafter"/>
</dbReference>
<comment type="caution">
    <text evidence="2">The sequence shown here is derived from an EMBL/GenBank/DDBJ whole genome shotgun (WGS) entry which is preliminary data.</text>
</comment>
<feature type="region of interest" description="Disordered" evidence="1">
    <location>
        <begin position="312"/>
        <end position="333"/>
    </location>
</feature>
<dbReference type="GO" id="GO:0006044">
    <property type="term" value="P:N-acetylglucosamine metabolic process"/>
    <property type="evidence" value="ECO:0007669"/>
    <property type="project" value="TreeGrafter"/>
</dbReference>
<proteinExistence type="predicted"/>
<dbReference type="AlphaFoldDB" id="A0A9W6W5Z8"/>
<protein>
    <submittedName>
        <fullName evidence="2">Sulfotransferase</fullName>
    </submittedName>
</protein>
<dbReference type="PANTHER" id="PTHR10704:SF44">
    <property type="entry name" value="LD35051P-RELATED"/>
    <property type="match status" value="1"/>
</dbReference>
<dbReference type="GO" id="GO:0001517">
    <property type="term" value="F:N-acetylglucosamine 6-O-sulfotransferase activity"/>
    <property type="evidence" value="ECO:0007669"/>
    <property type="project" value="TreeGrafter"/>
</dbReference>
<gene>
    <name evidence="2" type="ORF">Afil01_57690</name>
</gene>